<reference evidence="2" key="2">
    <citation type="submission" date="2025-08" db="UniProtKB">
        <authorList>
            <consortium name="Ensembl"/>
        </authorList>
    </citation>
    <scope>IDENTIFICATION</scope>
</reference>
<organism evidence="2 3">
    <name type="scientific">Pygocentrus nattereri</name>
    <name type="common">Red-bellied piranha</name>
    <dbReference type="NCBI Taxonomy" id="42514"/>
    <lineage>
        <taxon>Eukaryota</taxon>
        <taxon>Metazoa</taxon>
        <taxon>Chordata</taxon>
        <taxon>Craniata</taxon>
        <taxon>Vertebrata</taxon>
        <taxon>Euteleostomi</taxon>
        <taxon>Actinopterygii</taxon>
        <taxon>Neopterygii</taxon>
        <taxon>Teleostei</taxon>
        <taxon>Ostariophysi</taxon>
        <taxon>Characiformes</taxon>
        <taxon>Characoidei</taxon>
        <taxon>Pygocentrus</taxon>
    </lineage>
</organism>
<evidence type="ECO:0000313" key="2">
    <source>
        <dbReference type="Ensembl" id="ENSPNAP00000033442.2"/>
    </source>
</evidence>
<proteinExistence type="predicted"/>
<keyword evidence="1" id="KW-0732">Signal</keyword>
<feature type="chain" id="PRO_5043725042" description="Family with sequence similarity 237 member A" evidence="1">
    <location>
        <begin position="27"/>
        <end position="123"/>
    </location>
</feature>
<dbReference type="Ensembl" id="ENSPNAT00000024272.2">
    <property type="protein sequence ID" value="ENSPNAP00000033442.2"/>
    <property type="gene ID" value="ENSPNAG00000022022.2"/>
</dbReference>
<dbReference type="GeneTree" id="ENSGT00390000015769"/>
<protein>
    <recommendedName>
        <fullName evidence="4">Family with sequence similarity 237 member A</fullName>
    </recommendedName>
</protein>
<evidence type="ECO:0000256" key="1">
    <source>
        <dbReference type="SAM" id="SignalP"/>
    </source>
</evidence>
<reference evidence="2" key="3">
    <citation type="submission" date="2025-09" db="UniProtKB">
        <authorList>
            <consortium name="Ensembl"/>
        </authorList>
    </citation>
    <scope>IDENTIFICATION</scope>
</reference>
<dbReference type="Proteomes" id="UP001501920">
    <property type="component" value="Chromosome 6"/>
</dbReference>
<reference evidence="2 3" key="1">
    <citation type="submission" date="2020-10" db="EMBL/GenBank/DDBJ databases">
        <title>Pygocentrus nattereri (red-bellied piranha) genome, fPygNat1, primary haplotype.</title>
        <authorList>
            <person name="Myers G."/>
            <person name="Meyer A."/>
            <person name="Karagic N."/>
            <person name="Pippel M."/>
            <person name="Winkler S."/>
            <person name="Tracey A."/>
            <person name="Wood J."/>
            <person name="Formenti G."/>
            <person name="Howe K."/>
            <person name="Fedrigo O."/>
            <person name="Jarvis E.D."/>
        </authorList>
    </citation>
    <scope>NUCLEOTIDE SEQUENCE [LARGE SCALE GENOMIC DNA]</scope>
</reference>
<accession>A0A3B4EA70</accession>
<sequence>GEETAAALFDRLLLFVLLSQMDRVDPLTLSRADAQCWESSSELLLEMRAPRIADTVPAFWDLMVFLKSSGNRKHGALFWDLAQVFWDLYVDCVLSRNHGLGRRHLAQPGERITASRSLITDRK</sequence>
<evidence type="ECO:0000313" key="3">
    <source>
        <dbReference type="Proteomes" id="UP001501920"/>
    </source>
</evidence>
<name>A0A3B4EA70_PYGNA</name>
<dbReference type="AlphaFoldDB" id="A0A3B4EA70"/>
<keyword evidence="3" id="KW-1185">Reference proteome</keyword>
<feature type="signal peptide" evidence="1">
    <location>
        <begin position="1"/>
        <end position="26"/>
    </location>
</feature>
<evidence type="ECO:0008006" key="4">
    <source>
        <dbReference type="Google" id="ProtNLM"/>
    </source>
</evidence>
<dbReference type="PANTHER" id="PTHR36690:SF2">
    <property type="entry name" value="PROTEIN FAM237A"/>
    <property type="match status" value="1"/>
</dbReference>
<dbReference type="InterPro" id="IPR040439">
    <property type="entry name" value="FAM237A/B"/>
</dbReference>
<dbReference type="PANTHER" id="PTHR36690">
    <property type="entry name" value="PROTEIN FAM237A"/>
    <property type="match status" value="1"/>
</dbReference>
<gene>
    <name evidence="2" type="primary">FAM237A</name>
</gene>